<dbReference type="RefSeq" id="WP_203664069.1">
    <property type="nucleotide sequence ID" value="NZ_BAAAZM010000001.1"/>
</dbReference>
<name>A0A8J3JFD5_9ACTN</name>
<keyword evidence="2" id="KW-0012">Acyltransferase</keyword>
<dbReference type="PANTHER" id="PTHR43877">
    <property type="entry name" value="AMINOALKYLPHOSPHONATE N-ACETYLTRANSFERASE-RELATED-RELATED"/>
    <property type="match status" value="1"/>
</dbReference>
<sequence length="160" mass="17667">MTEVRVITPDDWALWREVRLAALHEAPYAYGSTYADWVDAPEQRWRDRLGGAFRNLLVLVDGQPGGIASGIPAEDPGVVEIVSMYVLPAARGRGVGDRLLTELADWARARGATALRLAVTVGNEHATALYRRHGFRHTATHEETGPHGTRYERTMVLPLA</sequence>
<accession>A0A8J3JFD5</accession>
<evidence type="ECO:0000256" key="1">
    <source>
        <dbReference type="ARBA" id="ARBA00022679"/>
    </source>
</evidence>
<dbReference type="PROSITE" id="PS51186">
    <property type="entry name" value="GNAT"/>
    <property type="match status" value="1"/>
</dbReference>
<dbReference type="Gene3D" id="3.40.630.30">
    <property type="match status" value="1"/>
</dbReference>
<dbReference type="EMBL" id="BOMB01000046">
    <property type="protein sequence ID" value="GID15669.1"/>
    <property type="molecule type" value="Genomic_DNA"/>
</dbReference>
<dbReference type="SUPFAM" id="SSF55729">
    <property type="entry name" value="Acyl-CoA N-acyltransferases (Nat)"/>
    <property type="match status" value="1"/>
</dbReference>
<dbReference type="AlphaFoldDB" id="A0A8J3JFD5"/>
<dbReference type="Pfam" id="PF00583">
    <property type="entry name" value="Acetyltransf_1"/>
    <property type="match status" value="1"/>
</dbReference>
<dbReference type="CDD" id="cd04301">
    <property type="entry name" value="NAT_SF"/>
    <property type="match status" value="1"/>
</dbReference>
<feature type="domain" description="N-acetyltransferase" evidence="3">
    <location>
        <begin position="2"/>
        <end position="156"/>
    </location>
</feature>
<gene>
    <name evidence="4" type="ORF">Aru02nite_65580</name>
</gene>
<keyword evidence="5" id="KW-1185">Reference proteome</keyword>
<evidence type="ECO:0000313" key="5">
    <source>
        <dbReference type="Proteomes" id="UP000612808"/>
    </source>
</evidence>
<organism evidence="4 5">
    <name type="scientific">Actinocatenispora rupis</name>
    <dbReference type="NCBI Taxonomy" id="519421"/>
    <lineage>
        <taxon>Bacteria</taxon>
        <taxon>Bacillati</taxon>
        <taxon>Actinomycetota</taxon>
        <taxon>Actinomycetes</taxon>
        <taxon>Micromonosporales</taxon>
        <taxon>Micromonosporaceae</taxon>
        <taxon>Actinocatenispora</taxon>
    </lineage>
</organism>
<evidence type="ECO:0000256" key="2">
    <source>
        <dbReference type="ARBA" id="ARBA00023315"/>
    </source>
</evidence>
<comment type="caution">
    <text evidence="4">The sequence shown here is derived from an EMBL/GenBank/DDBJ whole genome shotgun (WGS) entry which is preliminary data.</text>
</comment>
<proteinExistence type="predicted"/>
<evidence type="ECO:0000259" key="3">
    <source>
        <dbReference type="PROSITE" id="PS51186"/>
    </source>
</evidence>
<keyword evidence="1" id="KW-0808">Transferase</keyword>
<evidence type="ECO:0000313" key="4">
    <source>
        <dbReference type="EMBL" id="GID15669.1"/>
    </source>
</evidence>
<dbReference type="InterPro" id="IPR000182">
    <property type="entry name" value="GNAT_dom"/>
</dbReference>
<protein>
    <submittedName>
        <fullName evidence="4">N-acetyltransferase</fullName>
    </submittedName>
</protein>
<dbReference type="GO" id="GO:0016747">
    <property type="term" value="F:acyltransferase activity, transferring groups other than amino-acyl groups"/>
    <property type="evidence" value="ECO:0007669"/>
    <property type="project" value="InterPro"/>
</dbReference>
<reference evidence="4" key="1">
    <citation type="submission" date="2021-01" db="EMBL/GenBank/DDBJ databases">
        <title>Whole genome shotgun sequence of Actinocatenispora rupis NBRC 107355.</title>
        <authorList>
            <person name="Komaki H."/>
            <person name="Tamura T."/>
        </authorList>
    </citation>
    <scope>NUCLEOTIDE SEQUENCE</scope>
    <source>
        <strain evidence="4">NBRC 107355</strain>
    </source>
</reference>
<dbReference type="InterPro" id="IPR050832">
    <property type="entry name" value="Bact_Acetyltransf"/>
</dbReference>
<dbReference type="InterPro" id="IPR016181">
    <property type="entry name" value="Acyl_CoA_acyltransferase"/>
</dbReference>
<dbReference type="Proteomes" id="UP000612808">
    <property type="component" value="Unassembled WGS sequence"/>
</dbReference>